<dbReference type="Gene3D" id="1.10.10.10">
    <property type="entry name" value="Winged helix-like DNA-binding domain superfamily/Winged helix DNA-binding domain"/>
    <property type="match status" value="1"/>
</dbReference>
<dbReference type="PROSITE" id="PS50987">
    <property type="entry name" value="HTH_ARSR_2"/>
    <property type="match status" value="1"/>
</dbReference>
<dbReference type="PRINTS" id="PR00778">
    <property type="entry name" value="HTHARSR"/>
</dbReference>
<dbReference type="InterPro" id="IPR023393">
    <property type="entry name" value="START-like_dom_sf"/>
</dbReference>
<dbReference type="EMBL" id="CP000384">
    <property type="protein sequence ID" value="ABG08799.1"/>
    <property type="molecule type" value="Genomic_DNA"/>
</dbReference>
<dbReference type="SUPFAM" id="SSF46785">
    <property type="entry name" value="Winged helix' DNA-binding domain"/>
    <property type="match status" value="1"/>
</dbReference>
<dbReference type="SMART" id="SM00418">
    <property type="entry name" value="HTH_ARSR"/>
    <property type="match status" value="1"/>
</dbReference>
<dbReference type="InterPro" id="IPR036388">
    <property type="entry name" value="WH-like_DNA-bd_sf"/>
</dbReference>
<dbReference type="InterPro" id="IPR011991">
    <property type="entry name" value="ArsR-like_HTH"/>
</dbReference>
<dbReference type="SUPFAM" id="SSF55961">
    <property type="entry name" value="Bet v1-like"/>
    <property type="match status" value="1"/>
</dbReference>
<sequence length="250" mass="28090">MDEVFKALADPSRRRLLDSLNLRDGQTLRELSAGLEMTRQSVSKHLTVLEAAGLVTTQRRGREKLHHLDAEPINALFDRWIRQYDRGRATSATGPEASPVPPEIDTQAFTYTTYIRTTPERLWQALTGPSFSGRYMGHAMVSTWQRGAPYTWVDGDLEVDDPGLVVLEADPYRRLAFTFPAAVPSTVDVDADALPPEPNSRVSIELDSRGDQVELTLTHDGFIANSVVRQYMSKMWPRKLADLKSGLEHR</sequence>
<dbReference type="CDD" id="cd08893">
    <property type="entry name" value="SRPBCC_CalC_Aha1-like_GntR-HTH"/>
    <property type="match status" value="1"/>
</dbReference>
<dbReference type="PANTHER" id="PTHR38600">
    <property type="entry name" value="TRANSCRIPTIONAL REGULATORY PROTEIN"/>
    <property type="match status" value="1"/>
</dbReference>
<dbReference type="PANTHER" id="PTHR38600:SF1">
    <property type="entry name" value="TRANSCRIPTIONAL REGULATORY PROTEIN"/>
    <property type="match status" value="1"/>
</dbReference>
<name>A0A5Q5BKD8_MYCSS</name>
<dbReference type="GO" id="GO:0003700">
    <property type="term" value="F:DNA-binding transcription factor activity"/>
    <property type="evidence" value="ECO:0007669"/>
    <property type="project" value="InterPro"/>
</dbReference>
<reference evidence="3" key="1">
    <citation type="submission" date="2006-06" db="EMBL/GenBank/DDBJ databases">
        <title>Complete sequence of chromosome of Mycobacterium sp. MCS.</title>
        <authorList>
            <consortium name="US DOE Joint Genome Institute"/>
            <person name="Copeland A."/>
            <person name="Lucas S."/>
            <person name="Lapidus A."/>
            <person name="Barry K."/>
            <person name="Detter J.C."/>
            <person name="Glavina del Rio T."/>
            <person name="Hammon N."/>
            <person name="Israni S."/>
            <person name="Dalin E."/>
            <person name="Tice H."/>
            <person name="Pitluck S."/>
            <person name="Martinez M."/>
            <person name="Schmutz J."/>
            <person name="Larimer F."/>
            <person name="Land M."/>
            <person name="Hauser L."/>
            <person name="Kyrpides N."/>
            <person name="Kim E."/>
            <person name="Miller C.D."/>
            <person name="Hughes J.E."/>
            <person name="Anderson A.J."/>
            <person name="Sims R.C."/>
            <person name="Richardson P."/>
        </authorList>
    </citation>
    <scope>NUCLEOTIDE SEQUENCE [LARGE SCALE GENOMIC DNA]</scope>
    <source>
        <strain evidence="3">MCS</strain>
    </source>
</reference>
<feature type="domain" description="HTH arsR-type" evidence="2">
    <location>
        <begin position="1"/>
        <end position="88"/>
    </location>
</feature>
<dbReference type="Pfam" id="PF12840">
    <property type="entry name" value="HTH_20"/>
    <property type="match status" value="1"/>
</dbReference>
<dbReference type="InterPro" id="IPR013538">
    <property type="entry name" value="ASHA1/2-like_C"/>
</dbReference>
<dbReference type="NCBIfam" id="NF033788">
    <property type="entry name" value="HTH_metalloreg"/>
    <property type="match status" value="1"/>
</dbReference>
<evidence type="ECO:0000256" key="1">
    <source>
        <dbReference type="ARBA" id="ARBA00006817"/>
    </source>
</evidence>
<gene>
    <name evidence="3" type="ordered locus">Mmcs_2692</name>
</gene>
<accession>A0A5Q5BKD8</accession>
<dbReference type="InterPro" id="IPR036390">
    <property type="entry name" value="WH_DNA-bd_sf"/>
</dbReference>
<dbReference type="CDD" id="cd00090">
    <property type="entry name" value="HTH_ARSR"/>
    <property type="match status" value="1"/>
</dbReference>
<evidence type="ECO:0000259" key="2">
    <source>
        <dbReference type="PROSITE" id="PS50987"/>
    </source>
</evidence>
<dbReference type="AlphaFoldDB" id="A0A5Q5BKD8"/>
<comment type="similarity">
    <text evidence="1">Belongs to the AHA1 family.</text>
</comment>
<proteinExistence type="inferred from homology"/>
<organism evidence="3">
    <name type="scientific">Mycobacterium sp. (strain MCS)</name>
    <dbReference type="NCBI Taxonomy" id="164756"/>
    <lineage>
        <taxon>Bacteria</taxon>
        <taxon>Bacillati</taxon>
        <taxon>Actinomycetota</taxon>
        <taxon>Actinomycetes</taxon>
        <taxon>Mycobacteriales</taxon>
        <taxon>Mycobacteriaceae</taxon>
        <taxon>Mycobacterium</taxon>
    </lineage>
</organism>
<protein>
    <submittedName>
        <fullName evidence="3">Transcriptional regulator, ArsR family</fullName>
    </submittedName>
</protein>
<dbReference type="Gene3D" id="3.30.530.20">
    <property type="match status" value="1"/>
</dbReference>
<evidence type="ECO:0000313" key="3">
    <source>
        <dbReference type="EMBL" id="ABG08799.1"/>
    </source>
</evidence>
<dbReference type="KEGG" id="mmc:Mmcs_2692"/>
<dbReference type="InterPro" id="IPR001845">
    <property type="entry name" value="HTH_ArsR_DNA-bd_dom"/>
</dbReference>
<dbReference type="Pfam" id="PF08327">
    <property type="entry name" value="AHSA1"/>
    <property type="match status" value="1"/>
</dbReference>